<dbReference type="EMBL" id="BGZK01000710">
    <property type="protein sequence ID" value="GBP57173.1"/>
    <property type="molecule type" value="Genomic_DNA"/>
</dbReference>
<dbReference type="Proteomes" id="UP000299102">
    <property type="component" value="Unassembled WGS sequence"/>
</dbReference>
<comment type="caution">
    <text evidence="1">The sequence shown here is derived from an EMBL/GenBank/DDBJ whole genome shotgun (WGS) entry which is preliminary data.</text>
</comment>
<protein>
    <submittedName>
        <fullName evidence="1">Uncharacterized protein</fullName>
    </submittedName>
</protein>
<proteinExistence type="predicted"/>
<name>A0A4C1X1Y4_EUMVA</name>
<dbReference type="AlphaFoldDB" id="A0A4C1X1Y4"/>
<organism evidence="1 2">
    <name type="scientific">Eumeta variegata</name>
    <name type="common">Bagworm moth</name>
    <name type="synonym">Eumeta japonica</name>
    <dbReference type="NCBI Taxonomy" id="151549"/>
    <lineage>
        <taxon>Eukaryota</taxon>
        <taxon>Metazoa</taxon>
        <taxon>Ecdysozoa</taxon>
        <taxon>Arthropoda</taxon>
        <taxon>Hexapoda</taxon>
        <taxon>Insecta</taxon>
        <taxon>Pterygota</taxon>
        <taxon>Neoptera</taxon>
        <taxon>Endopterygota</taxon>
        <taxon>Lepidoptera</taxon>
        <taxon>Glossata</taxon>
        <taxon>Ditrysia</taxon>
        <taxon>Tineoidea</taxon>
        <taxon>Psychidae</taxon>
        <taxon>Oiketicinae</taxon>
        <taxon>Eumeta</taxon>
    </lineage>
</organism>
<reference evidence="1 2" key="1">
    <citation type="journal article" date="2019" name="Commun. Biol.">
        <title>The bagworm genome reveals a unique fibroin gene that provides high tensile strength.</title>
        <authorList>
            <person name="Kono N."/>
            <person name="Nakamura H."/>
            <person name="Ohtoshi R."/>
            <person name="Tomita M."/>
            <person name="Numata K."/>
            <person name="Arakawa K."/>
        </authorList>
    </citation>
    <scope>NUCLEOTIDE SEQUENCE [LARGE SCALE GENOMIC DNA]</scope>
</reference>
<evidence type="ECO:0000313" key="1">
    <source>
        <dbReference type="EMBL" id="GBP57173.1"/>
    </source>
</evidence>
<evidence type="ECO:0000313" key="2">
    <source>
        <dbReference type="Proteomes" id="UP000299102"/>
    </source>
</evidence>
<accession>A0A4C1X1Y4</accession>
<keyword evidence="2" id="KW-1185">Reference proteome</keyword>
<sequence length="113" mass="12652">MELGTLILQAITLNKFKVEQDRAMSTISYIVHALADSSITHIRSIDLFCQSTFVRPVQMTKAPPHVFSSSVLVVSALDDCRKRDEQSLLQVQALQEELHSKEEGPMNHNTSSI</sequence>
<gene>
    <name evidence="1" type="ORF">EVAR_37852_1</name>
</gene>